<comment type="subcellular location">
    <subcellularLocation>
        <location evidence="4">Cytoplasm</location>
    </subcellularLocation>
</comment>
<feature type="binding site" evidence="4">
    <location>
        <position position="239"/>
    </location>
    <ligand>
        <name>[4Fe-4S] cluster</name>
        <dbReference type="ChEBI" id="CHEBI:49883"/>
    </ligand>
</feature>
<keyword evidence="7" id="KW-1185">Reference proteome</keyword>
<evidence type="ECO:0000259" key="5">
    <source>
        <dbReference type="Pfam" id="PF01507"/>
    </source>
</evidence>
<evidence type="ECO:0000313" key="6">
    <source>
        <dbReference type="EMBL" id="KKO20085.1"/>
    </source>
</evidence>
<feature type="binding site" evidence="4">
    <location>
        <position position="236"/>
    </location>
    <ligand>
        <name>[4Fe-4S] cluster</name>
        <dbReference type="ChEBI" id="CHEBI:49883"/>
    </ligand>
</feature>
<comment type="catalytic activity">
    <reaction evidence="4">
        <text>[thioredoxin]-disulfide + sulfite + AMP + 2 H(+) = adenosine 5'-phosphosulfate + [thioredoxin]-dithiol</text>
        <dbReference type="Rhea" id="RHEA:21976"/>
        <dbReference type="Rhea" id="RHEA-COMP:10698"/>
        <dbReference type="Rhea" id="RHEA-COMP:10700"/>
        <dbReference type="ChEBI" id="CHEBI:15378"/>
        <dbReference type="ChEBI" id="CHEBI:17359"/>
        <dbReference type="ChEBI" id="CHEBI:29950"/>
        <dbReference type="ChEBI" id="CHEBI:50058"/>
        <dbReference type="ChEBI" id="CHEBI:58243"/>
        <dbReference type="ChEBI" id="CHEBI:456215"/>
        <dbReference type="EC" id="1.8.4.10"/>
    </reaction>
</comment>
<dbReference type="Pfam" id="PF01507">
    <property type="entry name" value="PAPS_reduct"/>
    <property type="match status" value="1"/>
</dbReference>
<dbReference type="HAMAP" id="MF_00063">
    <property type="entry name" value="CysH"/>
    <property type="match status" value="1"/>
</dbReference>
<evidence type="ECO:0000256" key="2">
    <source>
        <dbReference type="ARBA" id="ARBA00023002"/>
    </source>
</evidence>
<dbReference type="AlphaFoldDB" id="A0A0M2UWZ0"/>
<keyword evidence="4" id="KW-0479">Metal-binding</keyword>
<evidence type="ECO:0000256" key="1">
    <source>
        <dbReference type="ARBA" id="ARBA00009732"/>
    </source>
</evidence>
<dbReference type="EMBL" id="LAQJ01000127">
    <property type="protein sequence ID" value="KKO20085.1"/>
    <property type="molecule type" value="Genomic_DNA"/>
</dbReference>
<reference evidence="6 7" key="1">
    <citation type="journal article" date="2013" name="BMC Microbiol.">
        <title>Identification of the type II cytochrome c maturation pathway in anammox bacteria by comparative genomics.</title>
        <authorList>
            <person name="Ferousi C."/>
            <person name="Speth D.R."/>
            <person name="Reimann J."/>
            <person name="Op den Camp H.J."/>
            <person name="Allen J.W."/>
            <person name="Keltjens J.T."/>
            <person name="Jetten M.S."/>
        </authorList>
    </citation>
    <scope>NUCLEOTIDE SEQUENCE [LARGE SCALE GENOMIC DNA]</scope>
    <source>
        <strain evidence="6">RU1</strain>
    </source>
</reference>
<dbReference type="GO" id="GO:0070814">
    <property type="term" value="P:hydrogen sulfide biosynthetic process"/>
    <property type="evidence" value="ECO:0007669"/>
    <property type="project" value="UniProtKB-UniRule"/>
</dbReference>
<dbReference type="InterPro" id="IPR002500">
    <property type="entry name" value="PAPS_reduct_dom"/>
</dbReference>
<evidence type="ECO:0000313" key="7">
    <source>
        <dbReference type="Proteomes" id="UP000034954"/>
    </source>
</evidence>
<dbReference type="InterPro" id="IPR004511">
    <property type="entry name" value="PAPS/APS_Rdtase"/>
</dbReference>
<feature type="binding site" evidence="4">
    <location>
        <position position="151"/>
    </location>
    <ligand>
        <name>[4Fe-4S] cluster</name>
        <dbReference type="ChEBI" id="CHEBI:49883"/>
    </ligand>
</feature>
<feature type="binding site" evidence="4">
    <location>
        <position position="152"/>
    </location>
    <ligand>
        <name>[4Fe-4S] cluster</name>
        <dbReference type="ChEBI" id="CHEBI:49883"/>
    </ligand>
</feature>
<dbReference type="GO" id="GO:0019379">
    <property type="term" value="P:sulfate assimilation, phosphoadenylyl sulfate reduction by phosphoadenylyl-sulfate reductase (thioredoxin)"/>
    <property type="evidence" value="ECO:0007669"/>
    <property type="project" value="UniProtKB-UniRule"/>
</dbReference>
<comment type="caution">
    <text evidence="6">The sequence shown here is derived from an EMBL/GenBank/DDBJ whole genome shotgun (WGS) entry which is preliminary data.</text>
</comment>
<dbReference type="GO" id="GO:0005737">
    <property type="term" value="C:cytoplasm"/>
    <property type="evidence" value="ECO:0007669"/>
    <property type="project" value="UniProtKB-SubCell"/>
</dbReference>
<dbReference type="GO" id="GO:0043866">
    <property type="term" value="F:adenylyl-sulfate reductase (thioredoxin) activity"/>
    <property type="evidence" value="ECO:0007669"/>
    <property type="project" value="UniProtKB-EC"/>
</dbReference>
<name>A0A0M2UWZ0_9BACT</name>
<dbReference type="GO" id="GO:0046872">
    <property type="term" value="F:metal ion binding"/>
    <property type="evidence" value="ECO:0007669"/>
    <property type="project" value="UniProtKB-KW"/>
</dbReference>
<keyword evidence="4" id="KW-0963">Cytoplasm</keyword>
<feature type="active site" description="Nucleophile; cysteine thiosulfonate intermediate" evidence="4">
    <location>
        <position position="268"/>
    </location>
</feature>
<proteinExistence type="inferred from homology"/>
<dbReference type="GO" id="GO:0004604">
    <property type="term" value="F:phosphoadenylyl-sulfate reductase (thioredoxin) activity"/>
    <property type="evidence" value="ECO:0007669"/>
    <property type="project" value="UniProtKB-UniRule"/>
</dbReference>
<dbReference type="PATRIC" id="fig|380242.3.peg.1479"/>
<evidence type="ECO:0000256" key="3">
    <source>
        <dbReference type="ARBA" id="ARBA00024327"/>
    </source>
</evidence>
<dbReference type="PANTHER" id="PTHR46509">
    <property type="entry name" value="PHOSPHOADENOSINE PHOSPHOSULFATE REDUCTASE"/>
    <property type="match status" value="1"/>
</dbReference>
<evidence type="ECO:0000256" key="4">
    <source>
        <dbReference type="HAMAP-Rule" id="MF_00063"/>
    </source>
</evidence>
<dbReference type="EC" id="1.8.4.10" evidence="4"/>
<keyword evidence="2 4" id="KW-0560">Oxidoreductase</keyword>
<accession>A0A0M2UWZ0</accession>
<dbReference type="Proteomes" id="UP000034954">
    <property type="component" value="Unassembled WGS sequence"/>
</dbReference>
<dbReference type="Gene3D" id="3.40.50.620">
    <property type="entry name" value="HUPs"/>
    <property type="match status" value="1"/>
</dbReference>
<dbReference type="GO" id="GO:0051539">
    <property type="term" value="F:4 iron, 4 sulfur cluster binding"/>
    <property type="evidence" value="ECO:0007669"/>
    <property type="project" value="UniProtKB-UniRule"/>
</dbReference>
<comment type="cofactor">
    <cofactor evidence="4">
        <name>[4Fe-4S] cluster</name>
        <dbReference type="ChEBI" id="CHEBI:49883"/>
    </cofactor>
    <text evidence="4">Binds 1 [4Fe-4S] cluster per subunit.</text>
</comment>
<keyword evidence="4" id="KW-0411">Iron-sulfur</keyword>
<comment type="function">
    <text evidence="4">Catalyzes the formation of sulfite from adenosine 5'-phosphosulfate (APS) using thioredoxin as an electron donor.</text>
</comment>
<comment type="similarity">
    <text evidence="1 4">Belongs to the PAPS reductase family. CysH subfamily.</text>
</comment>
<sequence>MFTLYLTAVWSIVGTMLISPGENRLLIQRETTMKDLLELDVATANKQLDGFTVTERISWAVETFGRDAVLLSSMQNSASVLMHCFYRMELDNEVLFVDTGYHFRETLQLRDEFMRRYHLSIVTLYPELTPEQQEKKFEKKLYFSRDGQKECCRLRKTVPFITHMKQFGRRLAMVGLRRSEGGRRAKLAPLIQDPRTGGYTLHPIFDWTDEQIQTYLEKNDVPVHPLHKQNYPSIGCECCTTPVEPGEDPRAGRWRHLASAIDEGPKYCNINCSDGSGI</sequence>
<dbReference type="InterPro" id="IPR014729">
    <property type="entry name" value="Rossmann-like_a/b/a_fold"/>
</dbReference>
<organism evidence="6 7">
    <name type="scientific">Candidatus Brocadia fulgida</name>
    <dbReference type="NCBI Taxonomy" id="380242"/>
    <lineage>
        <taxon>Bacteria</taxon>
        <taxon>Pseudomonadati</taxon>
        <taxon>Planctomycetota</taxon>
        <taxon>Candidatus Brocadiia</taxon>
        <taxon>Candidatus Brocadiales</taxon>
        <taxon>Candidatus Brocadiaceae</taxon>
        <taxon>Candidatus Brocadia</taxon>
    </lineage>
</organism>
<keyword evidence="4" id="KW-0408">Iron</keyword>
<dbReference type="SUPFAM" id="SSF52402">
    <property type="entry name" value="Adenine nucleotide alpha hydrolases-like"/>
    <property type="match status" value="1"/>
</dbReference>
<dbReference type="PIRSF" id="PIRSF000857">
    <property type="entry name" value="PAPS_reductase"/>
    <property type="match status" value="1"/>
</dbReference>
<dbReference type="NCBIfam" id="NF002537">
    <property type="entry name" value="PRK02090.1"/>
    <property type="match status" value="1"/>
</dbReference>
<feature type="domain" description="Phosphoadenosine phosphosulphate reductase" evidence="5">
    <location>
        <begin position="69"/>
        <end position="242"/>
    </location>
</feature>
<gene>
    <name evidence="4 6" type="primary">cysH</name>
    <name evidence="6" type="ORF">BROFUL_01197</name>
</gene>
<comment type="pathway">
    <text evidence="3 4">Sulfur metabolism; hydrogen sulfide biosynthesis; sulfite from sulfate.</text>
</comment>
<dbReference type="CDD" id="cd23945">
    <property type="entry name" value="PAPS_reductase"/>
    <property type="match status" value="1"/>
</dbReference>
<dbReference type="PANTHER" id="PTHR46509:SF1">
    <property type="entry name" value="PHOSPHOADENOSINE PHOSPHOSULFATE REDUCTASE"/>
    <property type="match status" value="1"/>
</dbReference>
<protein>
    <recommendedName>
        <fullName evidence="4">Adenosine 5'-phosphosulfate reductase</fullName>
        <shortName evidence="4">APS reductase</shortName>
        <ecNumber evidence="4">1.8.4.10</ecNumber>
    </recommendedName>
    <alternativeName>
        <fullName evidence="4">5'-adenylylsulfate reductase</fullName>
    </alternativeName>
    <alternativeName>
        <fullName evidence="4">Thioredoxin-dependent 5'-adenylylsulfate reductase</fullName>
    </alternativeName>
</protein>